<dbReference type="InterPro" id="IPR036565">
    <property type="entry name" value="Mur-like_cat_sf"/>
</dbReference>
<dbReference type="RefSeq" id="WP_344664478.1">
    <property type="nucleotide sequence ID" value="NZ_BAAAQN010000005.1"/>
</dbReference>
<feature type="compositionally biased region" description="Acidic residues" evidence="10">
    <location>
        <begin position="469"/>
        <end position="481"/>
    </location>
</feature>
<feature type="region of interest" description="Disordered" evidence="10">
    <location>
        <begin position="469"/>
        <end position="522"/>
    </location>
</feature>
<proteinExistence type="inferred from homology"/>
<organism evidence="13 14">
    <name type="scientific">Catenulispora yoronensis</name>
    <dbReference type="NCBI Taxonomy" id="450799"/>
    <lineage>
        <taxon>Bacteria</taxon>
        <taxon>Bacillati</taxon>
        <taxon>Actinomycetota</taxon>
        <taxon>Actinomycetes</taxon>
        <taxon>Catenulisporales</taxon>
        <taxon>Catenulisporaceae</taxon>
        <taxon>Catenulispora</taxon>
    </lineage>
</organism>
<dbReference type="EMBL" id="BAAAQN010000005">
    <property type="protein sequence ID" value="GAA2017676.1"/>
    <property type="molecule type" value="Genomic_DNA"/>
</dbReference>
<evidence type="ECO:0000256" key="8">
    <source>
        <dbReference type="ARBA" id="ARBA00030592"/>
    </source>
</evidence>
<comment type="catalytic activity">
    <reaction evidence="9">
        <text>(6S)-5,6,7,8-tetrahydrofolyl-(gamma-L-Glu)(n) + L-glutamate + ATP = (6S)-5,6,7,8-tetrahydrofolyl-(gamma-L-Glu)(n+1) + ADP + phosphate + H(+)</text>
        <dbReference type="Rhea" id="RHEA:10580"/>
        <dbReference type="Rhea" id="RHEA-COMP:14738"/>
        <dbReference type="Rhea" id="RHEA-COMP:14740"/>
        <dbReference type="ChEBI" id="CHEBI:15378"/>
        <dbReference type="ChEBI" id="CHEBI:29985"/>
        <dbReference type="ChEBI" id="CHEBI:30616"/>
        <dbReference type="ChEBI" id="CHEBI:43474"/>
        <dbReference type="ChEBI" id="CHEBI:141005"/>
        <dbReference type="ChEBI" id="CHEBI:456216"/>
        <dbReference type="EC" id="6.3.2.17"/>
    </reaction>
</comment>
<dbReference type="Gene3D" id="3.90.190.20">
    <property type="entry name" value="Mur ligase, C-terminal domain"/>
    <property type="match status" value="1"/>
</dbReference>
<feature type="compositionally biased region" description="Acidic residues" evidence="10">
    <location>
        <begin position="512"/>
        <end position="522"/>
    </location>
</feature>
<evidence type="ECO:0000256" key="6">
    <source>
        <dbReference type="ARBA" id="ARBA00022840"/>
    </source>
</evidence>
<feature type="compositionally biased region" description="Basic and acidic residues" evidence="10">
    <location>
        <begin position="500"/>
        <end position="510"/>
    </location>
</feature>
<evidence type="ECO:0000256" key="9">
    <source>
        <dbReference type="ARBA" id="ARBA00047493"/>
    </source>
</evidence>
<keyword evidence="5" id="KW-0547">Nucleotide-binding</keyword>
<comment type="similarity">
    <text evidence="1">Belongs to the folylpolyglutamate synthase family.</text>
</comment>
<dbReference type="InterPro" id="IPR004101">
    <property type="entry name" value="Mur_ligase_C"/>
</dbReference>
<evidence type="ECO:0000256" key="5">
    <source>
        <dbReference type="ARBA" id="ARBA00022741"/>
    </source>
</evidence>
<keyword evidence="14" id="KW-1185">Reference proteome</keyword>
<keyword evidence="4" id="KW-0479">Metal-binding</keyword>
<evidence type="ECO:0000259" key="12">
    <source>
        <dbReference type="Pfam" id="PF08245"/>
    </source>
</evidence>
<evidence type="ECO:0000256" key="2">
    <source>
        <dbReference type="ARBA" id="ARBA00013025"/>
    </source>
</evidence>
<dbReference type="Gene3D" id="3.40.1190.10">
    <property type="entry name" value="Mur-like, catalytic domain"/>
    <property type="match status" value="1"/>
</dbReference>
<evidence type="ECO:0000256" key="1">
    <source>
        <dbReference type="ARBA" id="ARBA00008276"/>
    </source>
</evidence>
<dbReference type="InterPro" id="IPR001645">
    <property type="entry name" value="Folylpolyglutamate_synth"/>
</dbReference>
<keyword evidence="3" id="KW-0436">Ligase</keyword>
<dbReference type="InterPro" id="IPR036615">
    <property type="entry name" value="Mur_ligase_C_dom_sf"/>
</dbReference>
<gene>
    <name evidence="13" type="ORF">GCM10009839_11940</name>
</gene>
<keyword evidence="7" id="KW-0460">Magnesium</keyword>
<reference evidence="13 14" key="1">
    <citation type="journal article" date="2019" name="Int. J. Syst. Evol. Microbiol.">
        <title>The Global Catalogue of Microorganisms (GCM) 10K type strain sequencing project: providing services to taxonomists for standard genome sequencing and annotation.</title>
        <authorList>
            <consortium name="The Broad Institute Genomics Platform"/>
            <consortium name="The Broad Institute Genome Sequencing Center for Infectious Disease"/>
            <person name="Wu L."/>
            <person name="Ma J."/>
        </authorList>
    </citation>
    <scope>NUCLEOTIDE SEQUENCE [LARGE SCALE GENOMIC DNA]</scope>
    <source>
        <strain evidence="13 14">JCM 16014</strain>
    </source>
</reference>
<evidence type="ECO:0000313" key="13">
    <source>
        <dbReference type="EMBL" id="GAA2017676.1"/>
    </source>
</evidence>
<dbReference type="Pfam" id="PF08245">
    <property type="entry name" value="Mur_ligase_M"/>
    <property type="match status" value="1"/>
</dbReference>
<dbReference type="PANTHER" id="PTHR11136">
    <property type="entry name" value="FOLYLPOLYGLUTAMATE SYNTHASE-RELATED"/>
    <property type="match status" value="1"/>
</dbReference>
<sequence>MANIDPELQEQFEEVERELLERWPESKMDPTLARIRALTELLGDPQRAYPVVHLTGTNGKTTTARMIETLLRELNLRTGRFTSPHLESMTERITLDGAPLPVRRFVEVYEDLRPYVDMVDGSQEFPMSFFEVIVGMAFAAFADAPVDVAVLEVGLGGTWDCTNVADGQVAVITPIDVDHAHILGDNPAQIASEKAGIIKENALVVMAQQPIEAAEVILRRASEMNATVAREGLEYGVLDRQQALGGQLLTLRGLAGEYSEVYLPLYGAHMAHNAATALAAVEAFLGAGRGGASLDPDVVREAFGKVTSPGRLEVVRRGPTVIVDATHNPAGARVTAQALADDFTFDHLVGVVGALRDKDVAGILEALEPVLSEVVITQNASERALPAGELAQIAAEIFGAERVHEARRLDDAIDLALGLAEAAVPAGTSGGAGVIVTGSVVTAGEARTLLVRDRGERVEDRHTFEDVQFEDAEKEDFDDRDLDLFGERGGGRGDGSGEDYGDRSGDRSGGYDEYDEYGGDDR</sequence>
<protein>
    <recommendedName>
        <fullName evidence="2">tetrahydrofolate synthase</fullName>
        <ecNumber evidence="2">6.3.2.17</ecNumber>
    </recommendedName>
    <alternativeName>
        <fullName evidence="8">Tetrahydrofolylpolyglutamate synthase</fullName>
    </alternativeName>
</protein>
<dbReference type="EC" id="6.3.2.17" evidence="2"/>
<evidence type="ECO:0000313" key="14">
    <source>
        <dbReference type="Proteomes" id="UP001500751"/>
    </source>
</evidence>
<accession>A0ABN2TQK8</accession>
<dbReference type="Pfam" id="PF02875">
    <property type="entry name" value="Mur_ligase_C"/>
    <property type="match status" value="1"/>
</dbReference>
<feature type="domain" description="Mur ligase central" evidence="12">
    <location>
        <begin position="137"/>
        <end position="281"/>
    </location>
</feature>
<dbReference type="InterPro" id="IPR013221">
    <property type="entry name" value="Mur_ligase_cen"/>
</dbReference>
<dbReference type="NCBIfam" id="NF047860">
    <property type="entry name" value="Tet-DihydfolSynFolCMyb"/>
    <property type="match status" value="1"/>
</dbReference>
<keyword evidence="6" id="KW-0067">ATP-binding</keyword>
<dbReference type="NCBIfam" id="TIGR01499">
    <property type="entry name" value="folC"/>
    <property type="match status" value="1"/>
</dbReference>
<dbReference type="Proteomes" id="UP001500751">
    <property type="component" value="Unassembled WGS sequence"/>
</dbReference>
<evidence type="ECO:0000259" key="11">
    <source>
        <dbReference type="Pfam" id="PF02875"/>
    </source>
</evidence>
<dbReference type="SUPFAM" id="SSF53244">
    <property type="entry name" value="MurD-like peptide ligases, peptide-binding domain"/>
    <property type="match status" value="1"/>
</dbReference>
<comment type="caution">
    <text evidence="13">The sequence shown here is derived from an EMBL/GenBank/DDBJ whole genome shotgun (WGS) entry which is preliminary data.</text>
</comment>
<feature type="domain" description="Mur ligase C-terminal" evidence="11">
    <location>
        <begin position="310"/>
        <end position="422"/>
    </location>
</feature>
<feature type="compositionally biased region" description="Basic and acidic residues" evidence="10">
    <location>
        <begin position="482"/>
        <end position="491"/>
    </location>
</feature>
<dbReference type="PANTHER" id="PTHR11136:SF0">
    <property type="entry name" value="DIHYDROFOLATE SYNTHETASE-RELATED"/>
    <property type="match status" value="1"/>
</dbReference>
<evidence type="ECO:0000256" key="3">
    <source>
        <dbReference type="ARBA" id="ARBA00022598"/>
    </source>
</evidence>
<dbReference type="SUPFAM" id="SSF53623">
    <property type="entry name" value="MurD-like peptide ligases, catalytic domain"/>
    <property type="match status" value="1"/>
</dbReference>
<evidence type="ECO:0000256" key="7">
    <source>
        <dbReference type="ARBA" id="ARBA00022842"/>
    </source>
</evidence>
<evidence type="ECO:0000256" key="4">
    <source>
        <dbReference type="ARBA" id="ARBA00022723"/>
    </source>
</evidence>
<evidence type="ECO:0000256" key="10">
    <source>
        <dbReference type="SAM" id="MobiDB-lite"/>
    </source>
</evidence>
<name>A0ABN2TQK8_9ACTN</name>